<organism evidence="4 5">
    <name type="scientific">Albugo candida</name>
    <dbReference type="NCBI Taxonomy" id="65357"/>
    <lineage>
        <taxon>Eukaryota</taxon>
        <taxon>Sar</taxon>
        <taxon>Stramenopiles</taxon>
        <taxon>Oomycota</taxon>
        <taxon>Peronosporomycetes</taxon>
        <taxon>Albuginales</taxon>
        <taxon>Albuginaceae</taxon>
        <taxon>Albugo</taxon>
    </lineage>
</organism>
<feature type="region of interest" description="Disordered" evidence="2">
    <location>
        <begin position="753"/>
        <end position="808"/>
    </location>
</feature>
<gene>
    <name evidence="4" type="ORF">BN9_105050</name>
</gene>
<keyword evidence="1" id="KW-0479">Metal-binding</keyword>
<feature type="domain" description="SWIM-type" evidence="3">
    <location>
        <begin position="687"/>
        <end position="719"/>
    </location>
</feature>
<dbReference type="AlphaFoldDB" id="A0A024GR63"/>
<dbReference type="Proteomes" id="UP000053237">
    <property type="component" value="Unassembled WGS sequence"/>
</dbReference>
<proteinExistence type="predicted"/>
<dbReference type="STRING" id="65357.A0A024GR63"/>
<evidence type="ECO:0000313" key="4">
    <source>
        <dbReference type="EMBL" id="CCI49223.1"/>
    </source>
</evidence>
<comment type="caution">
    <text evidence="4">The sequence shown here is derived from an EMBL/GenBank/DDBJ whole genome shotgun (WGS) entry which is preliminary data.</text>
</comment>
<name>A0A024GR63_9STRA</name>
<dbReference type="GO" id="GO:0008270">
    <property type="term" value="F:zinc ion binding"/>
    <property type="evidence" value="ECO:0007669"/>
    <property type="project" value="UniProtKB-KW"/>
</dbReference>
<evidence type="ECO:0000256" key="2">
    <source>
        <dbReference type="SAM" id="MobiDB-lite"/>
    </source>
</evidence>
<accession>A0A024GR63</accession>
<keyword evidence="1" id="KW-0863">Zinc-finger</keyword>
<dbReference type="PANTHER" id="PTHR31973">
    <property type="entry name" value="POLYPROTEIN, PUTATIVE-RELATED"/>
    <property type="match status" value="1"/>
</dbReference>
<evidence type="ECO:0000259" key="3">
    <source>
        <dbReference type="PROSITE" id="PS50966"/>
    </source>
</evidence>
<dbReference type="PROSITE" id="PS50966">
    <property type="entry name" value="ZF_SWIM"/>
    <property type="match status" value="1"/>
</dbReference>
<sequence length="808" mass="91534">MTFGRACSPSAATKENLRAGKEFQTLQEALLLIQEVNESQSQGQRRLQYKSLLNDEYTNQPGSVCVTCEYNPWCHYYIQIKPVPNSERYRIDSSNLYHHAQCDEILVQPAGTPFHTTFTTPCAYPQKRFSQNQMSPVGATLTQQSHNQLYKSECPLPTPLTTPSAHSFDSSFRSLTDTRNLTPLAGQTPANLVNSSDGLSGKYALSTTMRWSTAKEAARAIYTFSLHVQKKRTRMDKKGSGGRNKKYICSHLNCDWFVRLLKVTKTDQWKISSMRLVHSSECQADFPSAPLLSGLHRSIVTFKNSDEADQSTAQSDPVSQDLDNLLRLLRTDYPGSYITSRSNEDGALMSACIVPKWVPCMLPCLQSVFGIDILPCTLPKNHSKEAQERFGQRHLITMIGKDGNFEPHLVAFGFVVIPDEANIQWFMHQLEKVGFLLNETAIFVDYKQLGLIRGIRHIFPEAKPLYCTDSISKAIQNTLIPSLSDDMLVALEAQIQQARFAFSISSFHQALDAIAEIHTGASTFLRSLDPTHWAMFACHGTRSYHWNSTCLQEYFSSHINGLNVDVTEERGADFSILTRETLPLFDIKELLLCFMREAHLRQEDRFSRISAIEKHSLSSKRKYSNTLNFRDRCKMDLNEFFQFLRLTPNALQLLQREAVCASRFDVQIVEHDIAFVSSREKEKSIDFRVNLLDRTCSCAFIFQTGLPCAHFLAAARSASKIPSIQLAVEPVYTMEVYRVVGTSPAKALVRKMHTDAGGDDITMNEEEMREDEYEEEEEEEERVGNKRSFVGNESATQNGEKKGKLEHE</sequence>
<dbReference type="InterPro" id="IPR007527">
    <property type="entry name" value="Znf_SWIM"/>
</dbReference>
<dbReference type="EMBL" id="CAIX01000282">
    <property type="protein sequence ID" value="CCI49223.1"/>
    <property type="molecule type" value="Genomic_DNA"/>
</dbReference>
<keyword evidence="1" id="KW-0862">Zinc</keyword>
<protein>
    <recommendedName>
        <fullName evidence="3">SWIM-type domain-containing protein</fullName>
    </recommendedName>
</protein>
<dbReference type="OrthoDB" id="74508at2759"/>
<evidence type="ECO:0000256" key="1">
    <source>
        <dbReference type="PROSITE-ProRule" id="PRU00325"/>
    </source>
</evidence>
<dbReference type="PANTHER" id="PTHR31973:SF187">
    <property type="entry name" value="MUTATOR TRANSPOSASE MUDRA PROTEIN"/>
    <property type="match status" value="1"/>
</dbReference>
<evidence type="ECO:0000313" key="5">
    <source>
        <dbReference type="Proteomes" id="UP000053237"/>
    </source>
</evidence>
<keyword evidence="5" id="KW-1185">Reference proteome</keyword>
<feature type="compositionally biased region" description="Acidic residues" evidence="2">
    <location>
        <begin position="762"/>
        <end position="781"/>
    </location>
</feature>
<feature type="compositionally biased region" description="Basic and acidic residues" evidence="2">
    <location>
        <begin position="799"/>
        <end position="808"/>
    </location>
</feature>
<reference evidence="4 5" key="1">
    <citation type="submission" date="2012-05" db="EMBL/GenBank/DDBJ databases">
        <title>Recombination and specialization in a pathogen metapopulation.</title>
        <authorList>
            <person name="Gardiner A."/>
            <person name="Kemen E."/>
            <person name="Schultz-Larsen T."/>
            <person name="MacLean D."/>
            <person name="Van Oosterhout C."/>
            <person name="Jones J.D.G."/>
        </authorList>
    </citation>
    <scope>NUCLEOTIDE SEQUENCE [LARGE SCALE GENOMIC DNA]</scope>
    <source>
        <strain evidence="4 5">Ac Nc2</strain>
    </source>
</reference>
<dbReference type="InParanoid" id="A0A024GR63"/>